<proteinExistence type="predicted"/>
<dbReference type="GO" id="GO:0016757">
    <property type="term" value="F:glycosyltransferase activity"/>
    <property type="evidence" value="ECO:0007669"/>
    <property type="project" value="UniProtKB-KW"/>
</dbReference>
<keyword evidence="7" id="KW-0328">Glycosyltransferase</keyword>
<evidence type="ECO:0000313" key="7">
    <source>
        <dbReference type="EMBL" id="MBU8876978.1"/>
    </source>
</evidence>
<comment type="caution">
    <text evidence="7">The sequence shown here is derived from an EMBL/GenBank/DDBJ whole genome shotgun (WGS) entry which is preliminary data.</text>
</comment>
<comment type="catalytic activity">
    <reaction evidence="1">
        <text>3'-dephospho-CoA + ATP = 2'-(5''-triphospho-alpha-D-ribosyl)-3'-dephospho-CoA + adenine</text>
        <dbReference type="Rhea" id="RHEA:15117"/>
        <dbReference type="ChEBI" id="CHEBI:16708"/>
        <dbReference type="ChEBI" id="CHEBI:30616"/>
        <dbReference type="ChEBI" id="CHEBI:57328"/>
        <dbReference type="ChEBI" id="CHEBI:61378"/>
        <dbReference type="EC" id="2.4.2.52"/>
    </reaction>
</comment>
<protein>
    <recommendedName>
        <fullName evidence="2">triphosphoribosyl-dephospho-CoA synthase</fullName>
        <ecNumber evidence="2">2.4.2.52</ecNumber>
    </recommendedName>
</protein>
<evidence type="ECO:0000313" key="8">
    <source>
        <dbReference type="Proteomes" id="UP000727907"/>
    </source>
</evidence>
<dbReference type="Pfam" id="PF01874">
    <property type="entry name" value="CitG"/>
    <property type="match status" value="1"/>
</dbReference>
<feature type="region of interest" description="Disordered" evidence="6">
    <location>
        <begin position="138"/>
        <end position="157"/>
    </location>
</feature>
<keyword evidence="5" id="KW-0067">ATP-binding</keyword>
<dbReference type="GO" id="GO:0046917">
    <property type="term" value="F:triphosphoribosyl-dephospho-CoA synthase activity"/>
    <property type="evidence" value="ECO:0007669"/>
    <property type="project" value="UniProtKB-EC"/>
</dbReference>
<sequence>MSPEDQALARAAVAAMRDELRAYPKPGLVSPVDTGAHDDMDFDLMCRSADSLLQPFAALAAAGRAAERFEHALMPLGIEAERGMLAVTGGVNTHRGAIFSVGLMVAALARTQALGLEVTPIAVREVLQDTWGASLQAHATRDGATSHGAEVRRRTGRDGARREAALAFPSVFETGIPAYRAARQAGLDDNAASIDTLFTLMAAVDDTTVLYRGGLEAGSFVRQAAAGFLADGGCRGNGWFEKAQALHRNFVERNLSAGGCADLLACTLLVSRSCGESQPQPASARSRLSGPR</sequence>
<organism evidence="7 8">
    <name type="scientific">Reyranella humidisoli</name>
    <dbReference type="NCBI Taxonomy" id="2849149"/>
    <lineage>
        <taxon>Bacteria</taxon>
        <taxon>Pseudomonadati</taxon>
        <taxon>Pseudomonadota</taxon>
        <taxon>Alphaproteobacteria</taxon>
        <taxon>Hyphomicrobiales</taxon>
        <taxon>Reyranellaceae</taxon>
        <taxon>Reyranella</taxon>
    </lineage>
</organism>
<evidence type="ECO:0000256" key="3">
    <source>
        <dbReference type="ARBA" id="ARBA00022679"/>
    </source>
</evidence>
<dbReference type="EC" id="2.4.2.52" evidence="2"/>
<dbReference type="RefSeq" id="WP_216966302.1">
    <property type="nucleotide sequence ID" value="NZ_JAHOPB010000003.1"/>
</dbReference>
<evidence type="ECO:0000256" key="2">
    <source>
        <dbReference type="ARBA" id="ARBA00012074"/>
    </source>
</evidence>
<gene>
    <name evidence="7" type="primary">mdcB</name>
    <name evidence="7" type="ORF">KQ910_24610</name>
</gene>
<dbReference type="InterPro" id="IPR002736">
    <property type="entry name" value="CitG"/>
</dbReference>
<dbReference type="NCBIfam" id="TIGR03132">
    <property type="entry name" value="malonate_mdcB"/>
    <property type="match status" value="1"/>
</dbReference>
<name>A0ABS6IUT9_9HYPH</name>
<evidence type="ECO:0000256" key="6">
    <source>
        <dbReference type="SAM" id="MobiDB-lite"/>
    </source>
</evidence>
<reference evidence="7 8" key="1">
    <citation type="submission" date="2021-06" db="EMBL/GenBank/DDBJ databases">
        <authorList>
            <person name="Lee D.H."/>
        </authorList>
    </citation>
    <scope>NUCLEOTIDE SEQUENCE [LARGE SCALE GENOMIC DNA]</scope>
    <source>
        <strain evidence="7 8">MMS21-HV4-11</strain>
    </source>
</reference>
<evidence type="ECO:0000256" key="4">
    <source>
        <dbReference type="ARBA" id="ARBA00022741"/>
    </source>
</evidence>
<keyword evidence="4" id="KW-0547">Nucleotide-binding</keyword>
<evidence type="ECO:0000256" key="1">
    <source>
        <dbReference type="ARBA" id="ARBA00001210"/>
    </source>
</evidence>
<keyword evidence="3 7" id="KW-0808">Transferase</keyword>
<dbReference type="PANTHER" id="PTHR30201:SF2">
    <property type="entry name" value="2-(5''-TRIPHOSPHORIBOSYL)-3'-DEPHOSPHOCOENZYME-A SYNTHASE"/>
    <property type="match status" value="1"/>
</dbReference>
<dbReference type="EMBL" id="JAHOPB010000003">
    <property type="protein sequence ID" value="MBU8876978.1"/>
    <property type="molecule type" value="Genomic_DNA"/>
</dbReference>
<dbReference type="PANTHER" id="PTHR30201">
    <property type="entry name" value="TRIPHOSPHORIBOSYL-DEPHOSPHO-COA SYNTHASE"/>
    <property type="match status" value="1"/>
</dbReference>
<evidence type="ECO:0000256" key="5">
    <source>
        <dbReference type="ARBA" id="ARBA00022840"/>
    </source>
</evidence>
<accession>A0ABS6IUT9</accession>
<dbReference type="InterPro" id="IPR017555">
    <property type="entry name" value="TriPribosyl-deP-CoA_syn"/>
</dbReference>
<dbReference type="Proteomes" id="UP000727907">
    <property type="component" value="Unassembled WGS sequence"/>
</dbReference>
<keyword evidence="8" id="KW-1185">Reference proteome</keyword>